<dbReference type="Proteomes" id="UP000003822">
    <property type="component" value="Unassembled WGS sequence"/>
</dbReference>
<dbReference type="HOGENOM" id="CLU_884629_0_0_11"/>
<dbReference type="AlphaFoldDB" id="G9PHA4"/>
<sequence>MENKNCNDSPVFFPYYVNQPRLIDLYALLNGGYPEYEEIQTSSNEERKHSGKAGAQVKGNGFKILNLGGELSGSFETSKGIHSSSTARRVHTVTSMLSLALGAMSERKLIRSLNDCKAGCFVVEPVKLKVNSMKLLFSEVENIVELIRSAQGLSNEVDTSNKQNRKGRSNGRNNSNKAEFDGVLREVNRFSKFIGELAGSQEVICQRENAVLVGNISDDCFYQSSISDLIDTDFKCLAQVRRIFPEGTRLMKNSILSKLRDQNMVDSIVGPFSDLIKGDMFSPNATVVAEITGTPVYELEIVALYQDTPLNESK</sequence>
<organism evidence="2 3">
    <name type="scientific">Actinomyces graevenitzii C83</name>
    <dbReference type="NCBI Taxonomy" id="435830"/>
    <lineage>
        <taxon>Bacteria</taxon>
        <taxon>Bacillati</taxon>
        <taxon>Actinomycetota</taxon>
        <taxon>Actinomycetes</taxon>
        <taxon>Actinomycetales</taxon>
        <taxon>Actinomycetaceae</taxon>
        <taxon>Actinomyces</taxon>
    </lineage>
</organism>
<dbReference type="EMBL" id="ACRN01000014">
    <property type="protein sequence ID" value="EHM87569.1"/>
    <property type="molecule type" value="Genomic_DNA"/>
</dbReference>
<gene>
    <name evidence="2" type="ORF">HMPREF0045_01628</name>
</gene>
<comment type="caution">
    <text evidence="2">The sequence shown here is derived from an EMBL/GenBank/DDBJ whole genome shotgun (WGS) entry which is preliminary data.</text>
</comment>
<feature type="region of interest" description="Disordered" evidence="1">
    <location>
        <begin position="155"/>
        <end position="177"/>
    </location>
</feature>
<reference evidence="2 3" key="1">
    <citation type="submission" date="2011-10" db="EMBL/GenBank/DDBJ databases">
        <title>The Genome Sequence of Actinomyces graevenitzii C83.</title>
        <authorList>
            <consortium name="The Broad Institute Genome Sequencing Platform"/>
            <consortium name="The Broad Institute Genome Sequencing Center for Infectious Disease"/>
            <person name="Earl A."/>
            <person name="Ward D."/>
            <person name="Feldgarden M."/>
            <person name="Gevers D."/>
            <person name="Sibley C.D."/>
            <person name="Field T.R."/>
            <person name="Grinwis M."/>
            <person name="Eshaghurshan C.S."/>
            <person name="Surette M.G."/>
            <person name="Young S.K."/>
            <person name="Zeng Q."/>
            <person name="Gargeya S."/>
            <person name="Fitzgerald M."/>
            <person name="Haas B."/>
            <person name="Abouelleil A."/>
            <person name="Alvarado L."/>
            <person name="Arachchi H.M."/>
            <person name="Berlin A."/>
            <person name="Brown A."/>
            <person name="Chapman S.B."/>
            <person name="Chen Z."/>
            <person name="Dunbar C."/>
            <person name="Freedman E."/>
            <person name="Gearin G."/>
            <person name="Goldberg J."/>
            <person name="Griggs A."/>
            <person name="Gujja S."/>
            <person name="Heiman D."/>
            <person name="Howarth C."/>
            <person name="Larson L."/>
            <person name="Lui A."/>
            <person name="MacDonald P.J.P."/>
            <person name="Montmayeur A."/>
            <person name="Murphy C."/>
            <person name="Neiman D."/>
            <person name="Pearson M."/>
            <person name="Priest M."/>
            <person name="Roberts A."/>
            <person name="Saif S."/>
            <person name="Shea T."/>
            <person name="Shenoy N."/>
            <person name="Sisk P."/>
            <person name="Stolte C."/>
            <person name="Sykes S."/>
            <person name="Wortman J."/>
            <person name="Nusbaum C."/>
            <person name="Birren B."/>
        </authorList>
    </citation>
    <scope>NUCLEOTIDE SEQUENCE [LARGE SCALE GENOMIC DNA]</scope>
    <source>
        <strain evidence="2 3">C83</strain>
    </source>
</reference>
<dbReference type="PATRIC" id="fig|435830.3.peg.1572"/>
<protein>
    <submittedName>
        <fullName evidence="2">Uncharacterized protein</fullName>
    </submittedName>
</protein>
<name>G9PHA4_9ACTO</name>
<evidence type="ECO:0000256" key="1">
    <source>
        <dbReference type="SAM" id="MobiDB-lite"/>
    </source>
</evidence>
<accession>G9PHA4</accession>
<keyword evidence="3" id="KW-1185">Reference proteome</keyword>
<proteinExistence type="predicted"/>
<dbReference type="OrthoDB" id="9987330at2"/>
<dbReference type="InterPro" id="IPR045633">
    <property type="entry name" value="DUF6414"/>
</dbReference>
<dbReference type="eggNOG" id="ENOG5033MDT">
    <property type="taxonomic scope" value="Bacteria"/>
</dbReference>
<dbReference type="Pfam" id="PF19952">
    <property type="entry name" value="DUF6414"/>
    <property type="match status" value="1"/>
</dbReference>
<evidence type="ECO:0000313" key="2">
    <source>
        <dbReference type="EMBL" id="EHM87569.1"/>
    </source>
</evidence>
<dbReference type="RefSeq" id="WP_005987398.1">
    <property type="nucleotide sequence ID" value="NZ_JH470339.1"/>
</dbReference>
<evidence type="ECO:0000313" key="3">
    <source>
        <dbReference type="Proteomes" id="UP000003822"/>
    </source>
</evidence>